<evidence type="ECO:0000256" key="3">
    <source>
        <dbReference type="ARBA" id="ARBA00022857"/>
    </source>
</evidence>
<feature type="binding site" evidence="6">
    <location>
        <position position="218"/>
    </location>
    <ligand>
        <name>substrate</name>
    </ligand>
</feature>
<dbReference type="OrthoDB" id="9802739at2"/>
<dbReference type="SUPFAM" id="SSF55347">
    <property type="entry name" value="Glyceraldehyde-3-phosphate dehydrogenase-like, C-terminal domain"/>
    <property type="match status" value="1"/>
</dbReference>
<dbReference type="NCBIfam" id="TIGR00871">
    <property type="entry name" value="zwf"/>
    <property type="match status" value="1"/>
</dbReference>
<evidence type="ECO:0000313" key="9">
    <source>
        <dbReference type="EMBL" id="TVX88148.1"/>
    </source>
</evidence>
<evidence type="ECO:0000256" key="4">
    <source>
        <dbReference type="ARBA" id="ARBA00023002"/>
    </source>
</evidence>
<keyword evidence="5 6" id="KW-0119">Carbohydrate metabolism</keyword>
<gene>
    <name evidence="6" type="primary">zwf</name>
    <name evidence="9" type="ORF">FPZ44_19780</name>
</gene>
<comment type="caution">
    <text evidence="9">The sequence shown here is derived from an EMBL/GenBank/DDBJ whole genome shotgun (WGS) entry which is preliminary data.</text>
</comment>
<feature type="binding site" evidence="6">
    <location>
        <position position="44"/>
    </location>
    <ligand>
        <name>NADP(+)</name>
        <dbReference type="ChEBI" id="CHEBI:58349"/>
    </ligand>
</feature>
<evidence type="ECO:0000256" key="6">
    <source>
        <dbReference type="HAMAP-Rule" id="MF_00966"/>
    </source>
</evidence>
<dbReference type="EC" id="1.1.1.49" evidence="6"/>
<reference evidence="9 10" key="1">
    <citation type="submission" date="2019-07" db="EMBL/GenBank/DDBJ databases">
        <authorList>
            <person name="Kim J."/>
        </authorList>
    </citation>
    <scope>NUCLEOTIDE SEQUENCE [LARGE SCALE GENOMIC DNA]</scope>
    <source>
        <strain evidence="9 10">N4</strain>
    </source>
</reference>
<comment type="pathway">
    <text evidence="1 6">Carbohydrate degradation; pentose phosphate pathway; D-ribulose 5-phosphate from D-glucose 6-phosphate (oxidative stage): step 1/3.</text>
</comment>
<dbReference type="PANTHER" id="PTHR23429:SF0">
    <property type="entry name" value="GLUCOSE-6-PHOSPHATE 1-DEHYDROGENASE"/>
    <property type="match status" value="1"/>
</dbReference>
<feature type="binding site" evidence="6">
    <location>
        <position position="150"/>
    </location>
    <ligand>
        <name>NADP(+)</name>
        <dbReference type="ChEBI" id="CHEBI:58349"/>
    </ligand>
</feature>
<dbReference type="Pfam" id="PF02781">
    <property type="entry name" value="G6PD_C"/>
    <property type="match status" value="1"/>
</dbReference>
<dbReference type="GO" id="GO:0004345">
    <property type="term" value="F:glucose-6-phosphate dehydrogenase activity"/>
    <property type="evidence" value="ECO:0007669"/>
    <property type="project" value="UniProtKB-UniRule"/>
</dbReference>
<evidence type="ECO:0000259" key="8">
    <source>
        <dbReference type="Pfam" id="PF02781"/>
    </source>
</evidence>
<dbReference type="EMBL" id="VNJK01000003">
    <property type="protein sequence ID" value="TVX88148.1"/>
    <property type="molecule type" value="Genomic_DNA"/>
</dbReference>
<feature type="binding site" evidence="6">
    <location>
        <position position="342"/>
    </location>
    <ligand>
        <name>substrate</name>
    </ligand>
</feature>
<dbReference type="AlphaFoldDB" id="A0A559IKG6"/>
<feature type="binding site" evidence="6">
    <location>
        <begin position="10"/>
        <end position="17"/>
    </location>
    <ligand>
        <name>NADP(+)</name>
        <dbReference type="ChEBI" id="CHEBI:58349"/>
    </ligand>
</feature>
<comment type="similarity">
    <text evidence="6">Belongs to the glucose-6-phosphate dehydrogenase family.</text>
</comment>
<name>A0A559IKG6_9BACL</name>
<dbReference type="InterPro" id="IPR022674">
    <property type="entry name" value="G6P_DH_NAD-bd"/>
</dbReference>
<keyword evidence="3 6" id="KW-0521">NADP</keyword>
<dbReference type="Pfam" id="PF00479">
    <property type="entry name" value="G6PD_N"/>
    <property type="match status" value="1"/>
</dbReference>
<organism evidence="9 10">
    <name type="scientific">Paenibacillus agilis</name>
    <dbReference type="NCBI Taxonomy" id="3020863"/>
    <lineage>
        <taxon>Bacteria</taxon>
        <taxon>Bacillati</taxon>
        <taxon>Bacillota</taxon>
        <taxon>Bacilli</taxon>
        <taxon>Bacillales</taxon>
        <taxon>Paenibacillaceae</taxon>
        <taxon>Paenibacillus</taxon>
    </lineage>
</organism>
<dbReference type="Gene3D" id="3.30.360.10">
    <property type="entry name" value="Dihydrodipicolinate Reductase, domain 2"/>
    <property type="match status" value="1"/>
</dbReference>
<dbReference type="GO" id="GO:0050661">
    <property type="term" value="F:NADP binding"/>
    <property type="evidence" value="ECO:0007669"/>
    <property type="project" value="UniProtKB-UniRule"/>
</dbReference>
<dbReference type="Gene3D" id="3.40.50.720">
    <property type="entry name" value="NAD(P)-binding Rossmann-like Domain"/>
    <property type="match status" value="1"/>
</dbReference>
<dbReference type="PIRSF" id="PIRSF000110">
    <property type="entry name" value="G6PD"/>
    <property type="match status" value="1"/>
</dbReference>
<dbReference type="HAMAP" id="MF_00966">
    <property type="entry name" value="G6PD"/>
    <property type="match status" value="1"/>
</dbReference>
<keyword evidence="10" id="KW-1185">Reference proteome</keyword>
<feature type="domain" description="Glucose-6-phosphate dehydrogenase NAD-binding" evidence="7">
    <location>
        <begin position="7"/>
        <end position="189"/>
    </location>
</feature>
<dbReference type="GO" id="GO:0006006">
    <property type="term" value="P:glucose metabolic process"/>
    <property type="evidence" value="ECO:0007669"/>
    <property type="project" value="UniProtKB-KW"/>
</dbReference>
<dbReference type="RefSeq" id="WP_144993077.1">
    <property type="nucleotide sequence ID" value="NZ_VNJK01000003.1"/>
</dbReference>
<feature type="binding site" evidence="6">
    <location>
        <position position="184"/>
    </location>
    <ligand>
        <name>substrate</name>
    </ligand>
</feature>
<evidence type="ECO:0000259" key="7">
    <source>
        <dbReference type="Pfam" id="PF00479"/>
    </source>
</evidence>
<feature type="domain" description="Glucose-6-phosphate dehydrogenase C-terminal" evidence="8">
    <location>
        <begin position="192"/>
        <end position="485"/>
    </location>
</feature>
<accession>A0A559IKG6</accession>
<evidence type="ECO:0000256" key="5">
    <source>
        <dbReference type="ARBA" id="ARBA00023277"/>
    </source>
</evidence>
<feature type="binding site" evidence="6">
    <location>
        <begin position="87"/>
        <end position="88"/>
    </location>
    <ligand>
        <name>NADP(+)</name>
        <dbReference type="ChEBI" id="CHEBI:58349"/>
    </ligand>
</feature>
<protein>
    <recommendedName>
        <fullName evidence="6">Glucose-6-phosphate 1-dehydrogenase</fullName>
        <shortName evidence="6">G6PD</shortName>
        <ecNumber evidence="6">1.1.1.49</ecNumber>
    </recommendedName>
</protein>
<dbReference type="GO" id="GO:0005829">
    <property type="term" value="C:cytosol"/>
    <property type="evidence" value="ECO:0007669"/>
    <property type="project" value="TreeGrafter"/>
</dbReference>
<sequence length="507" mass="58024">MEPATFVLFGSTGDLAKRKIFPALFNLYIDGKMPSAFSIIGMGRKQIEHTEFQQTVRQSLETFSRREPSAAKQLDSFLQAIRYQVLDVTRSQDYKKLLEIVTDREAELNLPQNRMFYLSVAPEYFDTIAQNIKLSGLGDTTGWKRLVIEKPFGHDLASARELNKRLSKAFAEDEVFRIDHYLGKTMVQNLEVLEISNPVLHALWNNRYINNVQITASETVGLEGRAEYYDQAGAIRDMFQNHMLQLLMMIAMHLPKGSKAEDIRNRKKRVLEALRPLQKEEVAASVVRGQYEVGTVNDKPVVSYIDEPGIDSSSQNDTFLAARLWIDDTFWSEVPFYIRTGKRMKEKSTRIVIEFKDPMNKYYTQDPSEPERPNLLVIEISPEERITLQLNSKNVAKGEGVEPIQIDYKVAKEMPEAYENLIYDAFRGDASFFAHWDEVELSWKFVQPILEAFEENLVPLYKYKSGSYGPAASEGLVGQDGNTWWLDSEVEPAVKSGENLKKQPVMA</sequence>
<proteinExistence type="inferred from homology"/>
<feature type="binding site" evidence="6">
    <location>
        <position position="237"/>
    </location>
    <ligand>
        <name>substrate</name>
    </ligand>
</feature>
<dbReference type="GO" id="GO:0009051">
    <property type="term" value="P:pentose-phosphate shunt, oxidative branch"/>
    <property type="evidence" value="ECO:0007669"/>
    <property type="project" value="TreeGrafter"/>
</dbReference>
<comment type="catalytic activity">
    <reaction evidence="6">
        <text>D-glucose 6-phosphate + NADP(+) = 6-phospho-D-glucono-1,5-lactone + NADPH + H(+)</text>
        <dbReference type="Rhea" id="RHEA:15841"/>
        <dbReference type="ChEBI" id="CHEBI:15378"/>
        <dbReference type="ChEBI" id="CHEBI:57783"/>
        <dbReference type="ChEBI" id="CHEBI:57955"/>
        <dbReference type="ChEBI" id="CHEBI:58349"/>
        <dbReference type="ChEBI" id="CHEBI:61548"/>
        <dbReference type="EC" id="1.1.1.49"/>
    </reaction>
</comment>
<feature type="active site" description="Proton acceptor" evidence="6">
    <location>
        <position position="242"/>
    </location>
</feature>
<dbReference type="InterPro" id="IPR001282">
    <property type="entry name" value="G6P_DH"/>
</dbReference>
<dbReference type="PANTHER" id="PTHR23429">
    <property type="entry name" value="GLUCOSE-6-PHOSPHATE 1-DEHYDROGENASE G6PD"/>
    <property type="match status" value="1"/>
</dbReference>
<feature type="binding site" evidence="6">
    <location>
        <position position="180"/>
    </location>
    <ligand>
        <name>substrate</name>
    </ligand>
</feature>
<keyword evidence="4 6" id="KW-0560">Oxidoreductase</keyword>
<feature type="binding site" evidence="6">
    <location>
        <position position="347"/>
    </location>
    <ligand>
        <name>substrate</name>
    </ligand>
</feature>
<dbReference type="UniPathway" id="UPA00115">
    <property type="reaction ID" value="UER00408"/>
</dbReference>
<dbReference type="Proteomes" id="UP000318102">
    <property type="component" value="Unassembled WGS sequence"/>
</dbReference>
<evidence type="ECO:0000256" key="1">
    <source>
        <dbReference type="ARBA" id="ARBA00004937"/>
    </source>
</evidence>
<evidence type="ECO:0000313" key="10">
    <source>
        <dbReference type="Proteomes" id="UP000318102"/>
    </source>
</evidence>
<evidence type="ECO:0000256" key="2">
    <source>
        <dbReference type="ARBA" id="ARBA00022526"/>
    </source>
</evidence>
<dbReference type="SUPFAM" id="SSF51735">
    <property type="entry name" value="NAD(P)-binding Rossmann-fold domains"/>
    <property type="match status" value="1"/>
</dbReference>
<dbReference type="PRINTS" id="PR00079">
    <property type="entry name" value="G6PDHDRGNASE"/>
</dbReference>
<comment type="function">
    <text evidence="6">Catalyzes the oxidation of glucose 6-phosphate to 6-phosphogluconolactone.</text>
</comment>
<keyword evidence="2 6" id="KW-0313">Glucose metabolism</keyword>
<dbReference type="InterPro" id="IPR022675">
    <property type="entry name" value="G6P_DH_C"/>
</dbReference>
<dbReference type="InterPro" id="IPR036291">
    <property type="entry name" value="NAD(P)-bd_dom_sf"/>
</dbReference>